<dbReference type="InterPro" id="IPR037873">
    <property type="entry name" value="BamE-like"/>
</dbReference>
<dbReference type="EMBL" id="FQUC01000018">
    <property type="protein sequence ID" value="SHG23364.1"/>
    <property type="molecule type" value="Genomic_DNA"/>
</dbReference>
<dbReference type="PROSITE" id="PS51257">
    <property type="entry name" value="PROKAR_LIPOPROTEIN"/>
    <property type="match status" value="1"/>
</dbReference>
<evidence type="ECO:0008006" key="4">
    <source>
        <dbReference type="Google" id="ProtNLM"/>
    </source>
</evidence>
<protein>
    <recommendedName>
        <fullName evidence="4">Beta-barrel assembly machine subunit BamE</fullName>
    </recommendedName>
</protein>
<accession>A0A1M5I4V8</accession>
<sequence>MIQKSFIKCLQLFKIKVMMKKCLFFVFLIIALTGCSSYSEMLSADSNMKKVELDMTKEQVIAIMGSNYQRVGSFRLEDSTYVEMLGFKRNYNETYVMRFENGILTEWNKEVIPEYPAPVNTNTVSK</sequence>
<evidence type="ECO:0000313" key="2">
    <source>
        <dbReference type="EMBL" id="SHG23364.1"/>
    </source>
</evidence>
<gene>
    <name evidence="2" type="ORF">SAMN05444362_11846</name>
</gene>
<name>A0A1M5I4V8_9BACT</name>
<keyword evidence="3" id="KW-1185">Reference proteome</keyword>
<proteinExistence type="predicted"/>
<organism evidence="2 3">
    <name type="scientific">Dysgonomonas macrotermitis</name>
    <dbReference type="NCBI Taxonomy" id="1346286"/>
    <lineage>
        <taxon>Bacteria</taxon>
        <taxon>Pseudomonadati</taxon>
        <taxon>Bacteroidota</taxon>
        <taxon>Bacteroidia</taxon>
        <taxon>Bacteroidales</taxon>
        <taxon>Dysgonomonadaceae</taxon>
        <taxon>Dysgonomonas</taxon>
    </lineage>
</organism>
<dbReference type="Proteomes" id="UP000184480">
    <property type="component" value="Unassembled WGS sequence"/>
</dbReference>
<dbReference type="AlphaFoldDB" id="A0A1M5I4V8"/>
<evidence type="ECO:0000313" key="3">
    <source>
        <dbReference type="Proteomes" id="UP000184480"/>
    </source>
</evidence>
<reference evidence="3" key="1">
    <citation type="submission" date="2016-11" db="EMBL/GenBank/DDBJ databases">
        <authorList>
            <person name="Varghese N."/>
            <person name="Submissions S."/>
        </authorList>
    </citation>
    <scope>NUCLEOTIDE SEQUENCE [LARGE SCALE GENOMIC DNA]</scope>
    <source>
        <strain evidence="3">DSM 27370</strain>
    </source>
</reference>
<evidence type="ECO:0000256" key="1">
    <source>
        <dbReference type="ARBA" id="ARBA00022729"/>
    </source>
</evidence>
<dbReference type="Gene3D" id="3.30.1450.10">
    <property type="match status" value="1"/>
</dbReference>
<keyword evidence="1" id="KW-0732">Signal</keyword>